<dbReference type="EMBL" id="JBJQOH010000001">
    <property type="protein sequence ID" value="KAL3701261.1"/>
    <property type="molecule type" value="Genomic_DNA"/>
</dbReference>
<evidence type="ECO:0000256" key="1">
    <source>
        <dbReference type="SAM" id="MobiDB-lite"/>
    </source>
</evidence>
<comment type="caution">
    <text evidence="2">The sequence shown here is derived from an EMBL/GenBank/DDBJ whole genome shotgun (WGS) entry which is preliminary data.</text>
</comment>
<sequence>MAAHGSLGGGGPLLRLVDMLQDLAEGDRGLESIVREPVSITTDPPSPMSSLPDPKSGQEKQRLPAAFEATYSELKDALTQSGHSWTGLTQELCATLTTADKLVASSQLNLGQLSEQVTKLENIVQRGQVAVNVSCEAKAAGTKSWESAIDILEPTKEILRLYDENSNSKESSCNGRVSEVQNKLMLEHMPQLTEEDILALARVGRISEEFRRKIESLDSVVRLDRRVCELEKENEVLRYQRDTQACDLKAVYKEVETFLDMVESFLDVDDSDRQQVPDSNDSDTQRRTRAGTSSSSIPERIIALKGKGLATMQRNSRRSHSPDSRKTSLGQNDKRRGTPSPTISPRNLKMSASFSEKGKLALSPGIRSPKIRSMTSSLNTEKRCRPLSPYKRHSSPSPRQAAYMSIADTRKRKWPESERQAPEVVHGRVVPPGNTRWRF</sequence>
<dbReference type="PANTHER" id="PTHR37237">
    <property type="entry name" value="OS02G0567000 PROTEIN"/>
    <property type="match status" value="1"/>
</dbReference>
<gene>
    <name evidence="2" type="ORF">R1sor_019283</name>
</gene>
<dbReference type="PANTHER" id="PTHR37237:SF1">
    <property type="entry name" value="OS02G0567000 PROTEIN"/>
    <property type="match status" value="1"/>
</dbReference>
<feature type="region of interest" description="Disordered" evidence="1">
    <location>
        <begin position="34"/>
        <end position="61"/>
    </location>
</feature>
<dbReference type="AlphaFoldDB" id="A0ABD3IG87"/>
<proteinExistence type="predicted"/>
<accession>A0ABD3IG87</accession>
<organism evidence="2 3">
    <name type="scientific">Riccia sorocarpa</name>
    <dbReference type="NCBI Taxonomy" id="122646"/>
    <lineage>
        <taxon>Eukaryota</taxon>
        <taxon>Viridiplantae</taxon>
        <taxon>Streptophyta</taxon>
        <taxon>Embryophyta</taxon>
        <taxon>Marchantiophyta</taxon>
        <taxon>Marchantiopsida</taxon>
        <taxon>Marchantiidae</taxon>
        <taxon>Marchantiales</taxon>
        <taxon>Ricciaceae</taxon>
        <taxon>Riccia</taxon>
    </lineage>
</organism>
<feature type="compositionally biased region" description="Basic and acidic residues" evidence="1">
    <location>
        <begin position="320"/>
        <end position="336"/>
    </location>
</feature>
<dbReference type="Proteomes" id="UP001633002">
    <property type="component" value="Unassembled WGS sequence"/>
</dbReference>
<name>A0ABD3IG87_9MARC</name>
<evidence type="ECO:0000313" key="3">
    <source>
        <dbReference type="Proteomes" id="UP001633002"/>
    </source>
</evidence>
<protein>
    <submittedName>
        <fullName evidence="2">Uncharacterized protein</fullName>
    </submittedName>
</protein>
<reference evidence="2 3" key="1">
    <citation type="submission" date="2024-09" db="EMBL/GenBank/DDBJ databases">
        <title>Chromosome-scale assembly of Riccia sorocarpa.</title>
        <authorList>
            <person name="Paukszto L."/>
        </authorList>
    </citation>
    <scope>NUCLEOTIDE SEQUENCE [LARGE SCALE GENOMIC DNA]</scope>
    <source>
        <strain evidence="2">LP-2024</strain>
        <tissue evidence="2">Aerial parts of the thallus</tissue>
    </source>
</reference>
<keyword evidence="3" id="KW-1185">Reference proteome</keyword>
<evidence type="ECO:0000313" key="2">
    <source>
        <dbReference type="EMBL" id="KAL3701261.1"/>
    </source>
</evidence>
<feature type="compositionally biased region" description="Polar residues" evidence="1">
    <location>
        <begin position="339"/>
        <end position="354"/>
    </location>
</feature>
<feature type="region of interest" description="Disordered" evidence="1">
    <location>
        <begin position="269"/>
        <end position="439"/>
    </location>
</feature>